<feature type="transmembrane region" description="Helical" evidence="1">
    <location>
        <begin position="56"/>
        <end position="76"/>
    </location>
</feature>
<dbReference type="AlphaFoldDB" id="A0A381SIZ3"/>
<evidence type="ECO:0000256" key="1">
    <source>
        <dbReference type="SAM" id="Phobius"/>
    </source>
</evidence>
<gene>
    <name evidence="2" type="ORF">METZ01_LOCUS56820</name>
</gene>
<feature type="transmembrane region" description="Helical" evidence="1">
    <location>
        <begin position="504"/>
        <end position="524"/>
    </location>
</feature>
<feature type="transmembrane region" description="Helical" evidence="1">
    <location>
        <begin position="115"/>
        <end position="138"/>
    </location>
</feature>
<feature type="transmembrane region" description="Helical" evidence="1">
    <location>
        <begin position="536"/>
        <end position="555"/>
    </location>
</feature>
<feature type="transmembrane region" description="Helical" evidence="1">
    <location>
        <begin position="82"/>
        <end position="103"/>
    </location>
</feature>
<proteinExistence type="predicted"/>
<organism evidence="2">
    <name type="scientific">marine metagenome</name>
    <dbReference type="NCBI Taxonomy" id="408172"/>
    <lineage>
        <taxon>unclassified sequences</taxon>
        <taxon>metagenomes</taxon>
        <taxon>ecological metagenomes</taxon>
    </lineage>
</organism>
<dbReference type="SUPFAM" id="SSF53335">
    <property type="entry name" value="S-adenosyl-L-methionine-dependent methyltransferases"/>
    <property type="match status" value="1"/>
</dbReference>
<keyword evidence="1" id="KW-0812">Transmembrane</keyword>
<feature type="transmembrane region" description="Helical" evidence="1">
    <location>
        <begin position="567"/>
        <end position="589"/>
    </location>
</feature>
<reference evidence="2" key="1">
    <citation type="submission" date="2018-05" db="EMBL/GenBank/DDBJ databases">
        <authorList>
            <person name="Lanie J.A."/>
            <person name="Ng W.-L."/>
            <person name="Kazmierczak K.M."/>
            <person name="Andrzejewski T.M."/>
            <person name="Davidsen T.M."/>
            <person name="Wayne K.J."/>
            <person name="Tettelin H."/>
            <person name="Glass J.I."/>
            <person name="Rusch D."/>
            <person name="Podicherti R."/>
            <person name="Tsui H.-C.T."/>
            <person name="Winkler M.E."/>
        </authorList>
    </citation>
    <scope>NUCLEOTIDE SEQUENCE</scope>
</reference>
<accession>A0A381SIZ3</accession>
<protein>
    <recommendedName>
        <fullName evidence="3">PABS domain-containing protein</fullName>
    </recommendedName>
</protein>
<evidence type="ECO:0008006" key="3">
    <source>
        <dbReference type="Google" id="ProtNLM"/>
    </source>
</evidence>
<dbReference type="EMBL" id="UINC01003172">
    <property type="protein sequence ID" value="SVA03966.1"/>
    <property type="molecule type" value="Genomic_DNA"/>
</dbReference>
<dbReference type="InterPro" id="IPR029063">
    <property type="entry name" value="SAM-dependent_MTases_sf"/>
</dbReference>
<feature type="transmembrane region" description="Helical" evidence="1">
    <location>
        <begin position="473"/>
        <end position="492"/>
    </location>
</feature>
<feature type="non-terminal residue" evidence="2">
    <location>
        <position position="1"/>
    </location>
</feature>
<feature type="transmembrane region" description="Helical" evidence="1">
    <location>
        <begin position="601"/>
        <end position="621"/>
    </location>
</feature>
<dbReference type="Gene3D" id="3.40.50.150">
    <property type="entry name" value="Vaccinia Virus protein VP39"/>
    <property type="match status" value="1"/>
</dbReference>
<sequence length="655" mass="69550">VLALAAAAILLGAWELAVTRLASVVYFFDLTYLALAVCLFGLGAGALWTRRYGARLRLTVLLVLLPTLMPIAWWLISRYDAAWIGGVFALPFVLFGAASTLAFHRMTNPRQRVRLYAAEVVGAALGLVLVGPMVVPWLPMDVLGEIGTQTHLRDAVDGEGLREHRYEASAYARTDLVHTNRESVAYVFTDAMFVTRSVQWDGQSTYFDDPHVEDLARLKRLALLSGGLDSVLLLGAGAGFDMAVALQSGAQHIDAVEVNPQTIEFGRELDAWAGGALSDPKVNIHLAEARRFMAASSDRWDHINLTLLQTSPAIGRGRSHVDGRVLTVEAVQTYLDHLRPLGMLAVIQNTPLLAERTRLSVLAANGGHYDRIVELRLPTSGDAYNPFNHLLLARNEAFDELELYKIRLLASELGVQFVLDQPGLDGRPTTDDRPFLFEAGFFNLAWVAGAVALIALVAVFGRERKAPGNIVRGGAAALVGAVTMALQVLVVYRVQSAVGSPALAIGLALASVLVGAGIGALLLGNRFLQPTMWRRTGILAAAGVLVLTVVGPTIAEIGASVEISSAALLMTTFTAICCMPTGLPFLAVIQSCRSVSGHGEGLAIGCDGLGGILGAAGATIVAMTIGFNMLGALLVIGFVGFALLKPAGDEDPLPG</sequence>
<keyword evidence="1" id="KW-1133">Transmembrane helix</keyword>
<evidence type="ECO:0000313" key="2">
    <source>
        <dbReference type="EMBL" id="SVA03966.1"/>
    </source>
</evidence>
<keyword evidence="1" id="KW-0472">Membrane</keyword>
<feature type="transmembrane region" description="Helical" evidence="1">
    <location>
        <begin position="441"/>
        <end position="461"/>
    </location>
</feature>
<feature type="transmembrane region" description="Helical" evidence="1">
    <location>
        <begin position="32"/>
        <end position="49"/>
    </location>
</feature>
<name>A0A381SIZ3_9ZZZZ</name>